<dbReference type="SUPFAM" id="SSF51735">
    <property type="entry name" value="NAD(P)-binding Rossmann-fold domains"/>
    <property type="match status" value="1"/>
</dbReference>
<name>A0A4Q7XC00_9ACTN</name>
<evidence type="ECO:0000256" key="1">
    <source>
        <dbReference type="RuleBase" id="RU000363"/>
    </source>
</evidence>
<protein>
    <submittedName>
        <fullName evidence="2">Short-subunit dehydrogenase</fullName>
    </submittedName>
</protein>
<gene>
    <name evidence="2" type="ORF">EV645_2871</name>
</gene>
<dbReference type="PANTHER" id="PTHR43975">
    <property type="entry name" value="ZGC:101858"/>
    <property type="match status" value="1"/>
</dbReference>
<proteinExistence type="inferred from homology"/>
<reference evidence="2 3" key="1">
    <citation type="journal article" date="2015" name="Stand. Genomic Sci.">
        <title>Genomic Encyclopedia of Bacterial and Archaeal Type Strains, Phase III: the genomes of soil and plant-associated and newly described type strains.</title>
        <authorList>
            <person name="Whitman W.B."/>
            <person name="Woyke T."/>
            <person name="Klenk H.P."/>
            <person name="Zhou Y."/>
            <person name="Lilburn T.G."/>
            <person name="Beck B.J."/>
            <person name="De Vos P."/>
            <person name="Vandamme P."/>
            <person name="Eisen J.A."/>
            <person name="Garrity G."/>
            <person name="Hugenholtz P."/>
            <person name="Kyrpides N.C."/>
        </authorList>
    </citation>
    <scope>NUCLEOTIDE SEQUENCE [LARGE SCALE GENOMIC DNA]</scope>
    <source>
        <strain evidence="2 3">VKM Ac-2540</strain>
    </source>
</reference>
<accession>A0A4Q7XC00</accession>
<dbReference type="PRINTS" id="PR00080">
    <property type="entry name" value="SDRFAMILY"/>
</dbReference>
<sequence length="239" mass="24870">MKPDSSNRPVALITGASAGLGLALAHGLADRGWTLVIDARGAGPLKDAADALANRTDVVPLAGDVTDPEHRLDLVDVVVQLGRLDLLVNNASYLGPSPLQALDAADLDELRRVYEVDVLAPIALTQALLPALTAASGVLINISSDAAVEAYETWGGYGSAKAALDHATRVLAAEHPTLSVYAVDPGDLRTAMHQAAFPGEDISDRPEPTTVVPAFLKLLDSRPASGRYRAAEFAPAVTS</sequence>
<dbReference type="AlphaFoldDB" id="A0A4Q7XC00"/>
<dbReference type="PANTHER" id="PTHR43975:SF2">
    <property type="entry name" value="EG:BACR7A4.14 PROTEIN-RELATED"/>
    <property type="match status" value="1"/>
</dbReference>
<dbReference type="Gene3D" id="3.40.50.720">
    <property type="entry name" value="NAD(P)-binding Rossmann-like Domain"/>
    <property type="match status" value="1"/>
</dbReference>
<dbReference type="InterPro" id="IPR002347">
    <property type="entry name" value="SDR_fam"/>
</dbReference>
<dbReference type="RefSeq" id="WP_130443401.1">
    <property type="nucleotide sequence ID" value="NZ_SHKR01000011.1"/>
</dbReference>
<comment type="caution">
    <text evidence="2">The sequence shown here is derived from an EMBL/GenBank/DDBJ whole genome shotgun (WGS) entry which is preliminary data.</text>
</comment>
<dbReference type="Proteomes" id="UP000292027">
    <property type="component" value="Unassembled WGS sequence"/>
</dbReference>
<dbReference type="OrthoDB" id="9775296at2"/>
<dbReference type="CDD" id="cd05233">
    <property type="entry name" value="SDR_c"/>
    <property type="match status" value="1"/>
</dbReference>
<dbReference type="PRINTS" id="PR00081">
    <property type="entry name" value="GDHRDH"/>
</dbReference>
<comment type="similarity">
    <text evidence="1">Belongs to the short-chain dehydrogenases/reductases (SDR) family.</text>
</comment>
<dbReference type="InterPro" id="IPR036291">
    <property type="entry name" value="NAD(P)-bd_dom_sf"/>
</dbReference>
<dbReference type="Pfam" id="PF00106">
    <property type="entry name" value="adh_short"/>
    <property type="match status" value="1"/>
</dbReference>
<dbReference type="EMBL" id="SHKR01000011">
    <property type="protein sequence ID" value="RZU20634.1"/>
    <property type="molecule type" value="Genomic_DNA"/>
</dbReference>
<organism evidence="2 3">
    <name type="scientific">Kribbella rubisoli</name>
    <dbReference type="NCBI Taxonomy" id="3075929"/>
    <lineage>
        <taxon>Bacteria</taxon>
        <taxon>Bacillati</taxon>
        <taxon>Actinomycetota</taxon>
        <taxon>Actinomycetes</taxon>
        <taxon>Propionibacteriales</taxon>
        <taxon>Kribbellaceae</taxon>
        <taxon>Kribbella</taxon>
    </lineage>
</organism>
<evidence type="ECO:0000313" key="2">
    <source>
        <dbReference type="EMBL" id="RZU20634.1"/>
    </source>
</evidence>
<keyword evidence="3" id="KW-1185">Reference proteome</keyword>
<evidence type="ECO:0000313" key="3">
    <source>
        <dbReference type="Proteomes" id="UP000292027"/>
    </source>
</evidence>